<evidence type="ECO:0000313" key="2">
    <source>
        <dbReference type="EMBL" id="MFC5973356.1"/>
    </source>
</evidence>
<proteinExistence type="predicted"/>
<name>A0ABD5RS46_9EURY</name>
<evidence type="ECO:0000313" key="3">
    <source>
        <dbReference type="Proteomes" id="UP001596099"/>
    </source>
</evidence>
<comment type="caution">
    <text evidence="2">The sequence shown here is derived from an EMBL/GenBank/DDBJ whole genome shotgun (WGS) entry which is preliminary data.</text>
</comment>
<dbReference type="InterPro" id="IPR010287">
    <property type="entry name" value="DUF892_YciF-like"/>
</dbReference>
<gene>
    <name evidence="2" type="ORF">ACFPYI_18655</name>
</gene>
<organism evidence="2 3">
    <name type="scientific">Halomarina salina</name>
    <dbReference type="NCBI Taxonomy" id="1872699"/>
    <lineage>
        <taxon>Archaea</taxon>
        <taxon>Methanobacteriati</taxon>
        <taxon>Methanobacteriota</taxon>
        <taxon>Stenosarchaea group</taxon>
        <taxon>Halobacteria</taxon>
        <taxon>Halobacteriales</taxon>
        <taxon>Natronomonadaceae</taxon>
        <taxon>Halomarina</taxon>
    </lineage>
</organism>
<dbReference type="EMBL" id="JBHSQH010000001">
    <property type="protein sequence ID" value="MFC5973356.1"/>
    <property type="molecule type" value="Genomic_DNA"/>
</dbReference>
<feature type="region of interest" description="Disordered" evidence="1">
    <location>
        <begin position="1"/>
        <end position="20"/>
    </location>
</feature>
<dbReference type="RefSeq" id="WP_368409052.1">
    <property type="nucleotide sequence ID" value="NZ_JBHSQH010000001.1"/>
</dbReference>
<reference evidence="2 3" key="1">
    <citation type="journal article" date="2019" name="Int. J. Syst. Evol. Microbiol.">
        <title>The Global Catalogue of Microorganisms (GCM) 10K type strain sequencing project: providing services to taxonomists for standard genome sequencing and annotation.</title>
        <authorList>
            <consortium name="The Broad Institute Genomics Platform"/>
            <consortium name="The Broad Institute Genome Sequencing Center for Infectious Disease"/>
            <person name="Wu L."/>
            <person name="Ma J."/>
        </authorList>
    </citation>
    <scope>NUCLEOTIDE SEQUENCE [LARGE SCALE GENOMIC DNA]</scope>
    <source>
        <strain evidence="2 3">CGMCC 1.12543</strain>
    </source>
</reference>
<dbReference type="Gene3D" id="1.20.1260.10">
    <property type="match status" value="1"/>
</dbReference>
<evidence type="ECO:0000256" key="1">
    <source>
        <dbReference type="SAM" id="MobiDB-lite"/>
    </source>
</evidence>
<feature type="compositionally biased region" description="Basic and acidic residues" evidence="1">
    <location>
        <begin position="1"/>
        <end position="11"/>
    </location>
</feature>
<dbReference type="AlphaFoldDB" id="A0ABD5RS46"/>
<keyword evidence="3" id="KW-1185">Reference proteome</keyword>
<protein>
    <submittedName>
        <fullName evidence="2">DUF892 family protein</fullName>
    </submittedName>
</protein>
<dbReference type="Proteomes" id="UP001596099">
    <property type="component" value="Unassembled WGS sequence"/>
</dbReference>
<dbReference type="Pfam" id="PF05974">
    <property type="entry name" value="DUF892"/>
    <property type="match status" value="1"/>
</dbReference>
<dbReference type="SUPFAM" id="SSF47240">
    <property type="entry name" value="Ferritin-like"/>
    <property type="match status" value="1"/>
</dbReference>
<dbReference type="InterPro" id="IPR009078">
    <property type="entry name" value="Ferritin-like_SF"/>
</dbReference>
<sequence length="62" mass="6726">MSVGQKTEHHGIAAYGNPTSLVDDLGYEEAADLLEESLREEGSLEEVTEAGEQFDRQAVTSD</sequence>
<dbReference type="InterPro" id="IPR012347">
    <property type="entry name" value="Ferritin-like"/>
</dbReference>
<accession>A0ABD5RS46</accession>
<feature type="region of interest" description="Disordered" evidence="1">
    <location>
        <begin position="40"/>
        <end position="62"/>
    </location>
</feature>